<reference evidence="2 3" key="1">
    <citation type="submission" date="2021-08" db="EMBL/GenBank/DDBJ databases">
        <title>Draft Genome Sequence of Phanerochaete sordida strain YK-624.</title>
        <authorList>
            <person name="Mori T."/>
            <person name="Dohra H."/>
            <person name="Suzuki T."/>
            <person name="Kawagishi H."/>
            <person name="Hirai H."/>
        </authorList>
    </citation>
    <scope>NUCLEOTIDE SEQUENCE [LARGE SCALE GENOMIC DNA]</scope>
    <source>
        <strain evidence="2 3">YK-624</strain>
    </source>
</reference>
<organism evidence="2 3">
    <name type="scientific">Phanerochaete sordida</name>
    <dbReference type="NCBI Taxonomy" id="48140"/>
    <lineage>
        <taxon>Eukaryota</taxon>
        <taxon>Fungi</taxon>
        <taxon>Dikarya</taxon>
        <taxon>Basidiomycota</taxon>
        <taxon>Agaricomycotina</taxon>
        <taxon>Agaricomycetes</taxon>
        <taxon>Polyporales</taxon>
        <taxon>Phanerochaetaceae</taxon>
        <taxon>Phanerochaete</taxon>
    </lineage>
</organism>
<dbReference type="AlphaFoldDB" id="A0A9P3LHW8"/>
<feature type="region of interest" description="Disordered" evidence="1">
    <location>
        <begin position="1"/>
        <end position="98"/>
    </location>
</feature>
<evidence type="ECO:0000313" key="3">
    <source>
        <dbReference type="Proteomes" id="UP000703269"/>
    </source>
</evidence>
<evidence type="ECO:0000313" key="2">
    <source>
        <dbReference type="EMBL" id="GJE95064.1"/>
    </source>
</evidence>
<gene>
    <name evidence="2" type="ORF">PsYK624_112430</name>
</gene>
<proteinExistence type="predicted"/>
<name>A0A9P3LHW8_9APHY</name>
<protein>
    <submittedName>
        <fullName evidence="2">Uncharacterized protein</fullName>
    </submittedName>
</protein>
<dbReference type="EMBL" id="BPQB01000045">
    <property type="protein sequence ID" value="GJE95064.1"/>
    <property type="molecule type" value="Genomic_DNA"/>
</dbReference>
<evidence type="ECO:0000256" key="1">
    <source>
        <dbReference type="SAM" id="MobiDB-lite"/>
    </source>
</evidence>
<dbReference type="Proteomes" id="UP000703269">
    <property type="component" value="Unassembled WGS sequence"/>
</dbReference>
<comment type="caution">
    <text evidence="2">The sequence shown here is derived from an EMBL/GenBank/DDBJ whole genome shotgun (WGS) entry which is preliminary data.</text>
</comment>
<sequence length="98" mass="10717">MRPQKRINTPAKRGAGLTSPPLKHSALSRNTRSWPSGLCPSRYLSSTLSPPYGRGRSTTDRRDRCPSMRPTVYPHRTRTRSGVCGVGPAQTPSPCMPA</sequence>
<feature type="compositionally biased region" description="Basic and acidic residues" evidence="1">
    <location>
        <begin position="57"/>
        <end position="66"/>
    </location>
</feature>
<keyword evidence="3" id="KW-1185">Reference proteome</keyword>
<accession>A0A9P3LHW8</accession>